<dbReference type="AlphaFoldDB" id="A0AAD6WUC1"/>
<name>A0AAD6WUC1_9AGAR</name>
<evidence type="ECO:0000313" key="1">
    <source>
        <dbReference type="EMBL" id="KAJ7023706.1"/>
    </source>
</evidence>
<proteinExistence type="predicted"/>
<dbReference type="EMBL" id="JARJCM010000184">
    <property type="protein sequence ID" value="KAJ7023706.1"/>
    <property type="molecule type" value="Genomic_DNA"/>
</dbReference>
<keyword evidence="2" id="KW-1185">Reference proteome</keyword>
<comment type="caution">
    <text evidence="1">The sequence shown here is derived from an EMBL/GenBank/DDBJ whole genome shotgun (WGS) entry which is preliminary data.</text>
</comment>
<accession>A0AAD6WUC1</accession>
<protein>
    <submittedName>
        <fullName evidence="1">Uncharacterized protein</fullName>
    </submittedName>
</protein>
<reference evidence="1" key="1">
    <citation type="submission" date="2023-03" db="EMBL/GenBank/DDBJ databases">
        <title>Massive genome expansion in bonnet fungi (Mycena s.s.) driven by repeated elements and novel gene families across ecological guilds.</title>
        <authorList>
            <consortium name="Lawrence Berkeley National Laboratory"/>
            <person name="Harder C.B."/>
            <person name="Miyauchi S."/>
            <person name="Viragh M."/>
            <person name="Kuo A."/>
            <person name="Thoen E."/>
            <person name="Andreopoulos B."/>
            <person name="Lu D."/>
            <person name="Skrede I."/>
            <person name="Drula E."/>
            <person name="Henrissat B."/>
            <person name="Morin E."/>
            <person name="Kohler A."/>
            <person name="Barry K."/>
            <person name="LaButti K."/>
            <person name="Morin E."/>
            <person name="Salamov A."/>
            <person name="Lipzen A."/>
            <person name="Mereny Z."/>
            <person name="Hegedus B."/>
            <person name="Baldrian P."/>
            <person name="Stursova M."/>
            <person name="Weitz H."/>
            <person name="Taylor A."/>
            <person name="Grigoriev I.V."/>
            <person name="Nagy L.G."/>
            <person name="Martin F."/>
            <person name="Kauserud H."/>
        </authorList>
    </citation>
    <scope>NUCLEOTIDE SEQUENCE</scope>
    <source>
        <strain evidence="1">CBHHK200</strain>
    </source>
</reference>
<evidence type="ECO:0000313" key="2">
    <source>
        <dbReference type="Proteomes" id="UP001218188"/>
    </source>
</evidence>
<dbReference type="Proteomes" id="UP001218188">
    <property type="component" value="Unassembled WGS sequence"/>
</dbReference>
<gene>
    <name evidence="1" type="ORF">C8F04DRAFT_1133711</name>
</gene>
<sequence length="233" mass="25642">MRFSATAHFTTTVVRYYKPSTTYSIKVAITENQLPILKKAKYNLCLARKVNKDYSVVWSASLDYLENTSFTWTNNKFHLFARTESGGTTEPQVVSFGEQCLFDASGVMHPATGTCDPTRNLSVETKYGAAYFGVSAPININGEDKDLEAYISPLLVTGTVYIQPSNTVKIWFSTFAKMGTEVGLVRKGKGDSGGADEDGIEVELGSQKGDAEERTNATITYKGERGKGSWFRC</sequence>
<organism evidence="1 2">
    <name type="scientific">Mycena alexandri</name>
    <dbReference type="NCBI Taxonomy" id="1745969"/>
    <lineage>
        <taxon>Eukaryota</taxon>
        <taxon>Fungi</taxon>
        <taxon>Dikarya</taxon>
        <taxon>Basidiomycota</taxon>
        <taxon>Agaricomycotina</taxon>
        <taxon>Agaricomycetes</taxon>
        <taxon>Agaricomycetidae</taxon>
        <taxon>Agaricales</taxon>
        <taxon>Marasmiineae</taxon>
        <taxon>Mycenaceae</taxon>
        <taxon>Mycena</taxon>
    </lineage>
</organism>